<name>B3RME1_TRIAD</name>
<dbReference type="InterPro" id="IPR011989">
    <property type="entry name" value="ARM-like"/>
</dbReference>
<dbReference type="GeneID" id="6750882"/>
<dbReference type="GO" id="GO:0005829">
    <property type="term" value="C:cytosol"/>
    <property type="evidence" value="ECO:0000318"/>
    <property type="project" value="GO_Central"/>
</dbReference>
<dbReference type="PANTHER" id="PTHR13255:SF0">
    <property type="entry name" value="ATAXIN-10"/>
    <property type="match status" value="1"/>
</dbReference>
<evidence type="ECO:0000256" key="4">
    <source>
        <dbReference type="ARBA" id="ARBA00023306"/>
    </source>
</evidence>
<dbReference type="eggNOG" id="KOG2676">
    <property type="taxonomic scope" value="Eukaryota"/>
</dbReference>
<dbReference type="RefSeq" id="XP_002110185.1">
    <property type="nucleotide sequence ID" value="XM_002110149.1"/>
</dbReference>
<sequence>MEEELCDVFSDCMISPNPDASIANIQRHVHELETLVQLSKSPTYRAESHQRDINFAKDLIVTYFAQLIRQDSVNDDLESAILYGLRYLRNVCVEAPHGQEYLFHVQVHLLTGELILQTLQSRITLQNKSVISIPRICMQILCNMSVQQTFIQNEIWSMCYDRIFYVGLNCSDEVVRAYTCATLYNTLSGQERSLCDPLRGRPIVMAVLELQTCEWREFVIERLLQENFLPDLFDCLENQCHLTLLKHVEVLLKRDISNPYVNGSIYLRQPIIPENTCLYISDKFLSICGVIAQYANTRQFTEEMQLAMKLLDILGYATSLNTLYPNLHNQLLLVRAALELLRSIYEVDQQSDGGIFSKIQDTPTELNNPGSHTDNLKKNLIRLIGNMSYRNRIIQDEIRILGGIPLLLNQCRFDVCNPFVTQWCILAIRNLCDENIENQNVIAELNIKGVVNSTALNELGLEVTMQSGRIRVKQKEHDNASI</sequence>
<gene>
    <name evidence="7" type="ORF">TRIADDRAFT_53916</name>
</gene>
<dbReference type="STRING" id="10228.B3RME1"/>
<evidence type="ECO:0000313" key="7">
    <source>
        <dbReference type="EMBL" id="EDV28351.1"/>
    </source>
</evidence>
<dbReference type="OMA" id="CAWESPP"/>
<dbReference type="Pfam" id="PF09759">
    <property type="entry name" value="Atx10homo_assoc"/>
    <property type="match status" value="1"/>
</dbReference>
<dbReference type="KEGG" id="tad:TRIADDRAFT_53916"/>
<dbReference type="Proteomes" id="UP000009022">
    <property type="component" value="Unassembled WGS sequence"/>
</dbReference>
<dbReference type="PhylomeDB" id="B3RME1"/>
<keyword evidence="3" id="KW-0132">Cell division</keyword>
<feature type="domain" description="Ataxin-10" evidence="6">
    <location>
        <begin position="376"/>
        <end position="473"/>
    </location>
</feature>
<dbReference type="GO" id="GO:0051301">
    <property type="term" value="P:cell division"/>
    <property type="evidence" value="ECO:0007669"/>
    <property type="project" value="UniProtKB-KW"/>
</dbReference>
<dbReference type="EMBL" id="DS985242">
    <property type="protein sequence ID" value="EDV28351.1"/>
    <property type="molecule type" value="Genomic_DNA"/>
</dbReference>
<proteinExistence type="inferred from homology"/>
<dbReference type="InParanoid" id="B3RME1"/>
<evidence type="ECO:0000256" key="5">
    <source>
        <dbReference type="ARBA" id="ARBA00045173"/>
    </source>
</evidence>
<evidence type="ECO:0000256" key="3">
    <source>
        <dbReference type="ARBA" id="ARBA00022618"/>
    </source>
</evidence>
<dbReference type="HOGENOM" id="CLU_046084_1_0_1"/>
<dbReference type="SUPFAM" id="SSF48371">
    <property type="entry name" value="ARM repeat"/>
    <property type="match status" value="1"/>
</dbReference>
<dbReference type="PANTHER" id="PTHR13255">
    <property type="entry name" value="ATAXIN-10"/>
    <property type="match status" value="1"/>
</dbReference>
<dbReference type="CTD" id="6750882"/>
<keyword evidence="4" id="KW-0131">Cell cycle</keyword>
<dbReference type="FunCoup" id="B3RME1">
    <property type="interactions" value="1853"/>
</dbReference>
<dbReference type="InterPro" id="IPR051374">
    <property type="entry name" value="Ataxin-10/CTR86_families"/>
</dbReference>
<dbReference type="InterPro" id="IPR019156">
    <property type="entry name" value="Ataxin-10_domain"/>
</dbReference>
<evidence type="ECO:0000259" key="6">
    <source>
        <dbReference type="Pfam" id="PF09759"/>
    </source>
</evidence>
<reference evidence="7 8" key="1">
    <citation type="journal article" date="2008" name="Nature">
        <title>The Trichoplax genome and the nature of placozoans.</title>
        <authorList>
            <person name="Srivastava M."/>
            <person name="Begovic E."/>
            <person name="Chapman J."/>
            <person name="Putnam N.H."/>
            <person name="Hellsten U."/>
            <person name="Kawashima T."/>
            <person name="Kuo A."/>
            <person name="Mitros T."/>
            <person name="Salamov A."/>
            <person name="Carpenter M.L."/>
            <person name="Signorovitch A.Y."/>
            <person name="Moreno M.A."/>
            <person name="Kamm K."/>
            <person name="Grimwood J."/>
            <person name="Schmutz J."/>
            <person name="Shapiro H."/>
            <person name="Grigoriev I.V."/>
            <person name="Buss L.W."/>
            <person name="Schierwater B."/>
            <person name="Dellaporta S.L."/>
            <person name="Rokhsar D.S."/>
        </authorList>
    </citation>
    <scope>NUCLEOTIDE SEQUENCE [LARGE SCALE GENOMIC DNA]</scope>
    <source>
        <strain evidence="7 8">Grell-BS-1999</strain>
    </source>
</reference>
<protein>
    <recommendedName>
        <fullName evidence="2">Ataxin-10</fullName>
    </recommendedName>
</protein>
<dbReference type="InterPro" id="IPR016024">
    <property type="entry name" value="ARM-type_fold"/>
</dbReference>
<organism evidence="7 8">
    <name type="scientific">Trichoplax adhaerens</name>
    <name type="common">Trichoplax reptans</name>
    <dbReference type="NCBI Taxonomy" id="10228"/>
    <lineage>
        <taxon>Eukaryota</taxon>
        <taxon>Metazoa</taxon>
        <taxon>Placozoa</taxon>
        <taxon>Uniplacotomia</taxon>
        <taxon>Trichoplacea</taxon>
        <taxon>Trichoplacidae</taxon>
        <taxon>Trichoplax</taxon>
    </lineage>
</organism>
<dbReference type="AlphaFoldDB" id="B3RME1"/>
<evidence type="ECO:0000256" key="1">
    <source>
        <dbReference type="ARBA" id="ARBA00008384"/>
    </source>
</evidence>
<dbReference type="Gene3D" id="1.25.10.10">
    <property type="entry name" value="Leucine-rich Repeat Variant"/>
    <property type="match status" value="1"/>
</dbReference>
<dbReference type="GO" id="GO:0031175">
    <property type="term" value="P:neuron projection development"/>
    <property type="evidence" value="ECO:0000318"/>
    <property type="project" value="GO_Central"/>
</dbReference>
<dbReference type="OrthoDB" id="379794at2759"/>
<comment type="similarity">
    <text evidence="1">Belongs to the ataxin-10 family.</text>
</comment>
<accession>B3RME1</accession>
<evidence type="ECO:0000313" key="8">
    <source>
        <dbReference type="Proteomes" id="UP000009022"/>
    </source>
</evidence>
<evidence type="ECO:0000256" key="2">
    <source>
        <dbReference type="ARBA" id="ARBA00018804"/>
    </source>
</evidence>
<keyword evidence="8" id="KW-1185">Reference proteome</keyword>
<comment type="function">
    <text evidence="5">May play a role in the regulation of cytokinesis. May play a role in signaling by stimulating protein glycosylation. Induces neuritogenesis by activating the Ras-MAP kinase pathway and is necessary for the survival of cerebellar neurons. Does not appear to play a major role in ciliogenesis.</text>
</comment>